<dbReference type="SUPFAM" id="SSF53041">
    <property type="entry name" value="Resolvase-like"/>
    <property type="match status" value="1"/>
</dbReference>
<feature type="domain" description="Resolvase/invertase-type recombinase catalytic" evidence="2">
    <location>
        <begin position="13"/>
        <end position="165"/>
    </location>
</feature>
<evidence type="ECO:0000256" key="1">
    <source>
        <dbReference type="SAM" id="Coils"/>
    </source>
</evidence>
<dbReference type="CDD" id="cd03768">
    <property type="entry name" value="SR_ResInv"/>
    <property type="match status" value="1"/>
</dbReference>
<evidence type="ECO:0000313" key="5">
    <source>
        <dbReference type="Proteomes" id="UP000316598"/>
    </source>
</evidence>
<dbReference type="InterPro" id="IPR036162">
    <property type="entry name" value="Resolvase-like_N_sf"/>
</dbReference>
<dbReference type="Pfam" id="PF00239">
    <property type="entry name" value="Resolvase"/>
    <property type="match status" value="1"/>
</dbReference>
<dbReference type="SMART" id="SM00857">
    <property type="entry name" value="Resolvase"/>
    <property type="match status" value="1"/>
</dbReference>
<dbReference type="InterPro" id="IPR025827">
    <property type="entry name" value="Zn_ribbon_recom_dom"/>
</dbReference>
<organism evidence="4 5">
    <name type="scientific">Rubripirellula amarantea</name>
    <dbReference type="NCBI Taxonomy" id="2527999"/>
    <lineage>
        <taxon>Bacteria</taxon>
        <taxon>Pseudomonadati</taxon>
        <taxon>Planctomycetota</taxon>
        <taxon>Planctomycetia</taxon>
        <taxon>Pirellulales</taxon>
        <taxon>Pirellulaceae</taxon>
        <taxon>Rubripirellula</taxon>
    </lineage>
</organism>
<dbReference type="Gene3D" id="3.40.50.1390">
    <property type="entry name" value="Resolvase, N-terminal catalytic domain"/>
    <property type="match status" value="1"/>
</dbReference>
<dbReference type="InterPro" id="IPR006119">
    <property type="entry name" value="Resolv_N"/>
</dbReference>
<dbReference type="GO" id="GO:0000150">
    <property type="term" value="F:DNA strand exchange activity"/>
    <property type="evidence" value="ECO:0007669"/>
    <property type="project" value="InterPro"/>
</dbReference>
<dbReference type="Pfam" id="PF07508">
    <property type="entry name" value="Recombinase"/>
    <property type="match status" value="1"/>
</dbReference>
<protein>
    <submittedName>
        <fullName evidence="4">DNA-invertase hin</fullName>
    </submittedName>
</protein>
<reference evidence="4 5" key="1">
    <citation type="submission" date="2019-02" db="EMBL/GenBank/DDBJ databases">
        <title>Deep-cultivation of Planctomycetes and their phenomic and genomic characterization uncovers novel biology.</title>
        <authorList>
            <person name="Wiegand S."/>
            <person name="Jogler M."/>
            <person name="Boedeker C."/>
            <person name="Pinto D."/>
            <person name="Vollmers J."/>
            <person name="Rivas-Marin E."/>
            <person name="Kohn T."/>
            <person name="Peeters S.H."/>
            <person name="Heuer A."/>
            <person name="Rast P."/>
            <person name="Oberbeckmann S."/>
            <person name="Bunk B."/>
            <person name="Jeske O."/>
            <person name="Meyerdierks A."/>
            <person name="Storesund J.E."/>
            <person name="Kallscheuer N."/>
            <person name="Luecker S."/>
            <person name="Lage O.M."/>
            <person name="Pohl T."/>
            <person name="Merkel B.J."/>
            <person name="Hornburger P."/>
            <person name="Mueller R.-W."/>
            <person name="Bruemmer F."/>
            <person name="Labrenz M."/>
            <person name="Spormann A.M."/>
            <person name="Op Den Camp H."/>
            <person name="Overmann J."/>
            <person name="Amann R."/>
            <person name="Jetten M.S.M."/>
            <person name="Mascher T."/>
            <person name="Medema M.H."/>
            <person name="Devos D.P."/>
            <person name="Kaster A.-K."/>
            <person name="Ovreas L."/>
            <person name="Rohde M."/>
            <person name="Galperin M.Y."/>
            <person name="Jogler C."/>
        </authorList>
    </citation>
    <scope>NUCLEOTIDE SEQUENCE [LARGE SCALE GENOMIC DNA]</scope>
    <source>
        <strain evidence="4 5">Pla22</strain>
    </source>
</reference>
<dbReference type="OrthoDB" id="266184at2"/>
<keyword evidence="1" id="KW-0175">Coiled coil</keyword>
<dbReference type="EMBL" id="SJPI01000002">
    <property type="protein sequence ID" value="TWT51078.1"/>
    <property type="molecule type" value="Genomic_DNA"/>
</dbReference>
<gene>
    <name evidence="4" type="primary">hin_2</name>
    <name evidence="4" type="ORF">Pla22_38540</name>
</gene>
<dbReference type="AlphaFoldDB" id="A0A5C5WJX6"/>
<dbReference type="Pfam" id="PF13408">
    <property type="entry name" value="Zn_ribbon_recom"/>
    <property type="match status" value="1"/>
</dbReference>
<evidence type="ECO:0000313" key="4">
    <source>
        <dbReference type="EMBL" id="TWT51078.1"/>
    </source>
</evidence>
<dbReference type="RefSeq" id="WP_146516189.1">
    <property type="nucleotide sequence ID" value="NZ_SJPI01000002.1"/>
</dbReference>
<dbReference type="Proteomes" id="UP000316598">
    <property type="component" value="Unassembled WGS sequence"/>
</dbReference>
<dbReference type="GO" id="GO:0003677">
    <property type="term" value="F:DNA binding"/>
    <property type="evidence" value="ECO:0007669"/>
    <property type="project" value="InterPro"/>
</dbReference>
<dbReference type="InterPro" id="IPR011109">
    <property type="entry name" value="DNA_bind_recombinase_dom"/>
</dbReference>
<proteinExistence type="predicted"/>
<dbReference type="InterPro" id="IPR050639">
    <property type="entry name" value="SSR_resolvase"/>
</dbReference>
<dbReference type="Gene3D" id="3.90.1750.20">
    <property type="entry name" value="Putative Large Serine Recombinase, Chain B, Domain 2"/>
    <property type="match status" value="1"/>
</dbReference>
<name>A0A5C5WJX6_9BACT</name>
<dbReference type="PROSITE" id="PS51737">
    <property type="entry name" value="RECOMBINASE_DNA_BIND"/>
    <property type="match status" value="1"/>
</dbReference>
<feature type="domain" description="Recombinase" evidence="3">
    <location>
        <begin position="173"/>
        <end position="291"/>
    </location>
</feature>
<evidence type="ECO:0000259" key="3">
    <source>
        <dbReference type="PROSITE" id="PS51737"/>
    </source>
</evidence>
<evidence type="ECO:0000259" key="2">
    <source>
        <dbReference type="PROSITE" id="PS51736"/>
    </source>
</evidence>
<dbReference type="PANTHER" id="PTHR30461">
    <property type="entry name" value="DNA-INVERTASE FROM LAMBDOID PROPHAGE"/>
    <property type="match status" value="1"/>
</dbReference>
<sequence>MIAKNTTSTPVIRCAIYTRKSTEEGLDQEFNSLDAQRAAAESFIRSQIEEGWVANEERYDDGGFSGGNIERPAFKRLLADIEDGKIDCVVVYKVDRLSRSLMDFSRVMETFDKYGVSFVSVTQQFNTTHSMGRLTLNILLSFAQFEREIIGERIRDKLAANCRRGQWTGGYPVLGYDVDRTERPPKLVVNAEEAVQVRRIFTLYLELKSLMAVATELEKLGWRNKVWTTKKGDAKGGREFDNGSVHALLTNPIYIGRIKHKSETFAGQHDAIVDDLIFERVQSQLRANHNNRSSRLPTKSGGLLKGIIRCPQCNLAMVHNINRRKTKSYRYYTCVGAIKRGRKSCEHPSLPAGEIERAVVEQVACIARDADLRGEVVRQSHEAVKLQRAEYETQRQQLTRQLSRDHAEVRRLSVASTINSVTTLRLAELHERIERSERQLRVANKRLEEIDSGLLNEADVDNAFADFDGLWSTLSIREQAELLQLLVAKVEFDQSDCTIEISYHASGIAALESLNAESETVI</sequence>
<comment type="caution">
    <text evidence="4">The sequence shown here is derived from an EMBL/GenBank/DDBJ whole genome shotgun (WGS) entry which is preliminary data.</text>
</comment>
<dbReference type="PROSITE" id="PS51736">
    <property type="entry name" value="RECOMBINASES_3"/>
    <property type="match status" value="1"/>
</dbReference>
<accession>A0A5C5WJX6</accession>
<dbReference type="InterPro" id="IPR038109">
    <property type="entry name" value="DNA_bind_recomb_sf"/>
</dbReference>
<keyword evidence="5" id="KW-1185">Reference proteome</keyword>
<dbReference type="PANTHER" id="PTHR30461:SF23">
    <property type="entry name" value="DNA RECOMBINASE-RELATED"/>
    <property type="match status" value="1"/>
</dbReference>
<feature type="coiled-coil region" evidence="1">
    <location>
        <begin position="381"/>
        <end position="453"/>
    </location>
</feature>